<dbReference type="GO" id="GO:0005886">
    <property type="term" value="C:plasma membrane"/>
    <property type="evidence" value="ECO:0007669"/>
    <property type="project" value="UniProtKB-SubCell"/>
</dbReference>
<comment type="similarity">
    <text evidence="2">Belongs to the MG185/MG260 family.</text>
</comment>
<evidence type="ECO:0000256" key="1">
    <source>
        <dbReference type="ARBA" id="ARBA00004193"/>
    </source>
</evidence>
<feature type="signal peptide" evidence="10">
    <location>
        <begin position="1"/>
        <end position="25"/>
    </location>
</feature>
<evidence type="ECO:0000256" key="6">
    <source>
        <dbReference type="ARBA" id="ARBA00023136"/>
    </source>
</evidence>
<dbReference type="Pfam" id="PF03202">
    <property type="entry name" value="Lipoprotein_10"/>
    <property type="match status" value="1"/>
</dbReference>
<feature type="chain" id="PRO_5019500554" evidence="10">
    <location>
        <begin position="26"/>
        <end position="738"/>
    </location>
</feature>
<feature type="domain" description="Mycoplasma lipoprotein central" evidence="12">
    <location>
        <begin position="277"/>
        <end position="431"/>
    </location>
</feature>
<dbReference type="NCBIfam" id="NF033817">
    <property type="entry name" value="Mplas_variab_LP"/>
    <property type="match status" value="1"/>
</dbReference>
<dbReference type="EMBL" id="LR214970">
    <property type="protein sequence ID" value="VEU60805.1"/>
    <property type="molecule type" value="Genomic_DNA"/>
</dbReference>
<feature type="domain" description="Mycoplasma lipoprotein C-terminal" evidence="11">
    <location>
        <begin position="596"/>
        <end position="708"/>
    </location>
</feature>
<keyword evidence="7" id="KW-0564">Palmitate</keyword>
<dbReference type="RefSeq" id="WP_129687703.1">
    <property type="nucleotide sequence ID" value="NZ_LR214970.1"/>
</dbReference>
<keyword evidence="3" id="KW-1003">Cell membrane</keyword>
<dbReference type="AlphaFoldDB" id="A0A449A956"/>
<dbReference type="InterPro" id="IPR054825">
    <property type="entry name" value="P68-like"/>
</dbReference>
<dbReference type="InterPro" id="IPR004984">
    <property type="entry name" value="Mycoplasma_lipoprotein_cen_dom"/>
</dbReference>
<gene>
    <name evidence="13" type="ORF">NCTC10122_00407</name>
</gene>
<keyword evidence="9" id="KW-0175">Coiled coil</keyword>
<reference evidence="13 14" key="1">
    <citation type="submission" date="2019-01" db="EMBL/GenBank/DDBJ databases">
        <authorList>
            <consortium name="Pathogen Informatics"/>
        </authorList>
    </citation>
    <scope>NUCLEOTIDE SEQUENCE [LARGE SCALE GENOMIC DNA]</scope>
    <source>
        <strain evidence="13 14">NCTC10122</strain>
    </source>
</reference>
<dbReference type="InterPro" id="IPR004890">
    <property type="entry name" value="Lipoprotein_10_C"/>
</dbReference>
<sequence>MNKNKLLLTLGAMSATLAISSPLLAASCKKEDVIRFDVTFSRGKDQWNALDDVIKVYNAKVDEYHAQKNKEIKELEQKIAKAKKEDKKEEKETLNKELEAKKAELSEHIKVKLDNIGSGYGAGHNSIVTNLKNNNISSLPNITVNYGSTISEIVNYGKQVDISNKAKFGNLAIERNSLDERFTKTNDKISGVQPGGLYSVPFFKSTVAFGINGPIYKYVFKTLKEAGLTIDSDLTKQFKLDDDSWTEDIDVIKGEGYFGNAKSKEEIKKIFTHVKYPKMKINADIFKDFSSLLKFITDAIQIFEKSSNVSKSSVALLGIDDPSGIINTTLYSNLNHDDSKMLMAVTNSGGTSKVNFENIKDSNSDVYKAFKELYDLMKEAIQKGALKIFGGGSYSSSDQVQHKLGGNFGSTVGYTHNFTGNRSVIVAFNDGPTLTSGKVITNSKNALIFMNDNTRLLQDKVEDNDAGVYLKAEKEVKDKILKLESDTQIIYVKSGDANLAKIKELVKDKQDFEEIGEITQVKRSFAQKADGTKDTKLTDTETKYTLFQIKATKSKEESGKYKITIGNANSLQEEELVVITPPQKLKKEDKNTSAFLQGPNLFVIDKGDRHNKATMNFLKFMTDLQNKHIFGKSKTKMTAFDYISKTASYVIPYKGFEEKVKSDKSVIENKYVKLANELFVKQDITWYEEPNDKNSSPFRESLNAILKSSSESIRIGKAAENDFEKIVSNIKEKTKGLN</sequence>
<keyword evidence="4 10" id="KW-0732">Signal</keyword>
<dbReference type="PROSITE" id="PS51257">
    <property type="entry name" value="PROKAR_LIPOPROTEIN"/>
    <property type="match status" value="1"/>
</dbReference>
<evidence type="ECO:0000256" key="10">
    <source>
        <dbReference type="SAM" id="SignalP"/>
    </source>
</evidence>
<comment type="subcellular location">
    <subcellularLocation>
        <location evidence="1">Cell membrane</location>
        <topology evidence="1">Lipid-anchor</topology>
    </subcellularLocation>
</comment>
<dbReference type="InterPro" id="IPR049890">
    <property type="entry name" value="VlpA-F-like_signal"/>
</dbReference>
<name>A0A449A956_9BACT</name>
<keyword evidence="8" id="KW-0449">Lipoprotein</keyword>
<evidence type="ECO:0000256" key="9">
    <source>
        <dbReference type="SAM" id="Coils"/>
    </source>
</evidence>
<keyword evidence="6" id="KW-0472">Membrane</keyword>
<dbReference type="NCBIfam" id="NF045826">
    <property type="entry name" value="lipo_P68"/>
    <property type="match status" value="1"/>
</dbReference>
<evidence type="ECO:0000256" key="2">
    <source>
        <dbReference type="ARBA" id="ARBA00009031"/>
    </source>
</evidence>
<evidence type="ECO:0000313" key="14">
    <source>
        <dbReference type="Proteomes" id="UP000290942"/>
    </source>
</evidence>
<dbReference type="Pfam" id="PF03305">
    <property type="entry name" value="Lipoprotein_X"/>
    <property type="match status" value="1"/>
</dbReference>
<feature type="coiled-coil region" evidence="9">
    <location>
        <begin position="58"/>
        <end position="115"/>
    </location>
</feature>
<evidence type="ECO:0000259" key="11">
    <source>
        <dbReference type="Pfam" id="PF03202"/>
    </source>
</evidence>
<protein>
    <submittedName>
        <fullName evidence="13">Mycoplasma MG185/MG260 protein</fullName>
    </submittedName>
</protein>
<evidence type="ECO:0000256" key="3">
    <source>
        <dbReference type="ARBA" id="ARBA00022475"/>
    </source>
</evidence>
<evidence type="ECO:0000256" key="5">
    <source>
        <dbReference type="ARBA" id="ARBA00022737"/>
    </source>
</evidence>
<evidence type="ECO:0000259" key="12">
    <source>
        <dbReference type="Pfam" id="PF03305"/>
    </source>
</evidence>
<dbReference type="Proteomes" id="UP000290942">
    <property type="component" value="Chromosome"/>
</dbReference>
<evidence type="ECO:0000256" key="8">
    <source>
        <dbReference type="ARBA" id="ARBA00023288"/>
    </source>
</evidence>
<accession>A0A449A956</accession>
<evidence type="ECO:0000256" key="4">
    <source>
        <dbReference type="ARBA" id="ARBA00022729"/>
    </source>
</evidence>
<proteinExistence type="inferred from homology"/>
<evidence type="ECO:0000256" key="7">
    <source>
        <dbReference type="ARBA" id="ARBA00023139"/>
    </source>
</evidence>
<evidence type="ECO:0000313" key="13">
    <source>
        <dbReference type="EMBL" id="VEU60805.1"/>
    </source>
</evidence>
<keyword evidence="5" id="KW-0677">Repeat</keyword>
<organism evidence="13 14">
    <name type="scientific">Mycoplasmopsis bovigenitalium</name>
    <dbReference type="NCBI Taxonomy" id="2112"/>
    <lineage>
        <taxon>Bacteria</taxon>
        <taxon>Bacillati</taxon>
        <taxon>Mycoplasmatota</taxon>
        <taxon>Mycoplasmoidales</taxon>
        <taxon>Metamycoplasmataceae</taxon>
        <taxon>Mycoplasmopsis</taxon>
    </lineage>
</organism>